<keyword evidence="2 6" id="KW-0812">Transmembrane</keyword>
<feature type="transmembrane region" description="Helical" evidence="6">
    <location>
        <begin position="184"/>
        <end position="202"/>
    </location>
</feature>
<dbReference type="NCBIfam" id="NF037982">
    <property type="entry name" value="Nramp_1"/>
    <property type="match status" value="1"/>
</dbReference>
<dbReference type="OrthoDB" id="409173at2759"/>
<dbReference type="PANTHER" id="PTHR11706">
    <property type="entry name" value="SOLUTE CARRIER PROTEIN FAMILY 11 MEMBER"/>
    <property type="match status" value="1"/>
</dbReference>
<organism evidence="7 8">
    <name type="scientific">Filobasidium floriforme</name>
    <dbReference type="NCBI Taxonomy" id="5210"/>
    <lineage>
        <taxon>Eukaryota</taxon>
        <taxon>Fungi</taxon>
        <taxon>Dikarya</taxon>
        <taxon>Basidiomycota</taxon>
        <taxon>Agaricomycotina</taxon>
        <taxon>Tremellomycetes</taxon>
        <taxon>Filobasidiales</taxon>
        <taxon>Filobasidiaceae</taxon>
        <taxon>Filobasidium</taxon>
    </lineage>
</organism>
<feature type="region of interest" description="Disordered" evidence="5">
    <location>
        <begin position="588"/>
        <end position="613"/>
    </location>
</feature>
<protein>
    <recommendedName>
        <fullName evidence="9">Natural resistance-associated macrophage protein</fullName>
    </recommendedName>
</protein>
<evidence type="ECO:0000313" key="8">
    <source>
        <dbReference type="Proteomes" id="UP000812966"/>
    </source>
</evidence>
<evidence type="ECO:0000256" key="4">
    <source>
        <dbReference type="ARBA" id="ARBA00023136"/>
    </source>
</evidence>
<sequence length="692" mass="74961">MSNKTLPQEEDHELSILPAIPREAINNTTHLETEQDIKASLSAHPVPTLSRRPTNGSGVTSTSFSSRNLESSVNAPVVPRAPTGIRKVGFVLVRHLKFVGPGLVSSVAYFDPGNWTVDLQAGSEFGYKLLFVILLAGLGAALLQVLSLRLGIATSKSLPAQIRALFLRMRDHPKVSPYKWRRNLVMGGLYVLYGLAEVAIIATDLAELLGSAIALNLIFPKLPLYAGVLLTAVDVLVVLAFFQRPERGRKGMMAFEILIVCLVLCVFVCFIILLVQIKPQWGDVFYGYVPSSTIVQSDALYVAVGIIGATVMPHGLFLGSHLATVDRLDTAPVPPQDRAEKEGLITVFNRIRANGLPKQDWSSVLPAKWMQRQVNSTPPMEAETDTDDRELTKEEQEAEAKWENERVRYEAEIKAFDRVKYVTVSIAHSTIDTTLSLLGFAVTINSAILILASAAFFYGGNEAIRQAGADADLFSAHDLIKQQISKAAAFIFALALLCSGQSASITATLAGVVVSEGFIEWKTSPIVRRIITRAISIIPSVIVAVAVGRSGVNQLLVASQVCLSVVLPFVVFPLVWICADKNVMTVRNSPTDASEHESRSTRSRQLGLGRNDDVDPESSALAIDDAAAAGLQETQDVQRSIGEVQAASVSDGQPPKSKSFTSHWIVTVLGYALFAVVTVANCYVLLMLMMGK</sequence>
<dbReference type="GO" id="GO:0034755">
    <property type="term" value="P:iron ion transmembrane transport"/>
    <property type="evidence" value="ECO:0007669"/>
    <property type="project" value="TreeGrafter"/>
</dbReference>
<dbReference type="AlphaFoldDB" id="A0A8K0NR12"/>
<feature type="transmembrane region" description="Helical" evidence="6">
    <location>
        <begin position="435"/>
        <end position="458"/>
    </location>
</feature>
<feature type="transmembrane region" description="Helical" evidence="6">
    <location>
        <begin position="487"/>
        <end position="518"/>
    </location>
</feature>
<dbReference type="GO" id="GO:0005886">
    <property type="term" value="C:plasma membrane"/>
    <property type="evidence" value="ECO:0007669"/>
    <property type="project" value="TreeGrafter"/>
</dbReference>
<evidence type="ECO:0000256" key="5">
    <source>
        <dbReference type="SAM" id="MobiDB-lite"/>
    </source>
</evidence>
<feature type="region of interest" description="Disordered" evidence="5">
    <location>
        <begin position="42"/>
        <end position="65"/>
    </location>
</feature>
<dbReference type="Proteomes" id="UP000812966">
    <property type="component" value="Unassembled WGS sequence"/>
</dbReference>
<dbReference type="GO" id="GO:0030026">
    <property type="term" value="P:intracellular manganese ion homeostasis"/>
    <property type="evidence" value="ECO:0007669"/>
    <property type="project" value="TreeGrafter"/>
</dbReference>
<keyword evidence="8" id="KW-1185">Reference proteome</keyword>
<comment type="subcellular location">
    <subcellularLocation>
        <location evidence="1">Membrane</location>
        <topology evidence="1">Multi-pass membrane protein</topology>
    </subcellularLocation>
</comment>
<feature type="transmembrane region" description="Helical" evidence="6">
    <location>
        <begin position="129"/>
        <end position="148"/>
    </location>
</feature>
<keyword evidence="4 6" id="KW-0472">Membrane</keyword>
<feature type="compositionally biased region" description="Polar residues" evidence="5">
    <location>
        <begin position="51"/>
        <end position="65"/>
    </location>
</feature>
<feature type="transmembrane region" description="Helical" evidence="6">
    <location>
        <begin position="222"/>
        <end position="242"/>
    </location>
</feature>
<feature type="transmembrane region" description="Helical" evidence="6">
    <location>
        <begin position="664"/>
        <end position="690"/>
    </location>
</feature>
<feature type="transmembrane region" description="Helical" evidence="6">
    <location>
        <begin position="555"/>
        <end position="579"/>
    </location>
</feature>
<name>A0A8K0NR12_9TREE</name>
<evidence type="ECO:0000256" key="2">
    <source>
        <dbReference type="ARBA" id="ARBA00022692"/>
    </source>
</evidence>
<feature type="compositionally biased region" description="Basic and acidic residues" evidence="5">
    <location>
        <begin position="389"/>
        <end position="398"/>
    </location>
</feature>
<comment type="caution">
    <text evidence="7">The sequence shown here is derived from an EMBL/GenBank/DDBJ whole genome shotgun (WGS) entry which is preliminary data.</text>
</comment>
<proteinExistence type="predicted"/>
<feature type="transmembrane region" description="Helical" evidence="6">
    <location>
        <begin position="88"/>
        <end position="109"/>
    </location>
</feature>
<accession>A0A8K0NR12</accession>
<evidence type="ECO:0000256" key="3">
    <source>
        <dbReference type="ARBA" id="ARBA00022989"/>
    </source>
</evidence>
<evidence type="ECO:0000313" key="7">
    <source>
        <dbReference type="EMBL" id="KAG7575419.1"/>
    </source>
</evidence>
<evidence type="ECO:0008006" key="9">
    <source>
        <dbReference type="Google" id="ProtNLM"/>
    </source>
</evidence>
<dbReference type="GO" id="GO:0005384">
    <property type="term" value="F:manganese ion transmembrane transporter activity"/>
    <property type="evidence" value="ECO:0007669"/>
    <property type="project" value="TreeGrafter"/>
</dbReference>
<evidence type="ECO:0000256" key="6">
    <source>
        <dbReference type="SAM" id="Phobius"/>
    </source>
</evidence>
<dbReference type="PRINTS" id="PR00447">
    <property type="entry name" value="NATRESASSCMP"/>
</dbReference>
<feature type="transmembrane region" description="Helical" evidence="6">
    <location>
        <begin position="530"/>
        <end position="549"/>
    </location>
</feature>
<evidence type="ECO:0000256" key="1">
    <source>
        <dbReference type="ARBA" id="ARBA00004141"/>
    </source>
</evidence>
<dbReference type="InterPro" id="IPR001046">
    <property type="entry name" value="NRAMP_fam"/>
</dbReference>
<gene>
    <name evidence="7" type="ORF">FFLO_00238</name>
</gene>
<dbReference type="GO" id="GO:0015086">
    <property type="term" value="F:cadmium ion transmembrane transporter activity"/>
    <property type="evidence" value="ECO:0007669"/>
    <property type="project" value="TreeGrafter"/>
</dbReference>
<dbReference type="PANTHER" id="PTHR11706:SF101">
    <property type="entry name" value="MANGANESE TRANSPORTER SMF1"/>
    <property type="match status" value="1"/>
</dbReference>
<feature type="transmembrane region" description="Helical" evidence="6">
    <location>
        <begin position="299"/>
        <end position="318"/>
    </location>
</feature>
<keyword evidence="3 6" id="KW-1133">Transmembrane helix</keyword>
<dbReference type="Pfam" id="PF01566">
    <property type="entry name" value="Nramp"/>
    <property type="match status" value="2"/>
</dbReference>
<feature type="transmembrane region" description="Helical" evidence="6">
    <location>
        <begin position="254"/>
        <end position="277"/>
    </location>
</feature>
<reference evidence="7" key="1">
    <citation type="submission" date="2020-04" db="EMBL/GenBank/DDBJ databases">
        <title>Analysis of mating type loci in Filobasidium floriforme.</title>
        <authorList>
            <person name="Nowrousian M."/>
        </authorList>
    </citation>
    <scope>NUCLEOTIDE SEQUENCE</scope>
    <source>
        <strain evidence="7">CBS 6242</strain>
    </source>
</reference>
<feature type="region of interest" description="Disordered" evidence="5">
    <location>
        <begin position="375"/>
        <end position="398"/>
    </location>
</feature>
<dbReference type="EMBL" id="JABELV010000003">
    <property type="protein sequence ID" value="KAG7575419.1"/>
    <property type="molecule type" value="Genomic_DNA"/>
</dbReference>